<evidence type="ECO:0000256" key="1">
    <source>
        <dbReference type="SAM" id="SignalP"/>
    </source>
</evidence>
<protein>
    <submittedName>
        <fullName evidence="3">5'-nucleotidase</fullName>
    </submittedName>
</protein>
<feature type="domain" description="5'-Nucleotidase C-terminal" evidence="2">
    <location>
        <begin position="71"/>
        <end position="213"/>
    </location>
</feature>
<proteinExistence type="predicted"/>
<dbReference type="InterPro" id="IPR008334">
    <property type="entry name" value="5'-Nucleotdase_C"/>
</dbReference>
<dbReference type="EMBL" id="AP028055">
    <property type="protein sequence ID" value="BEH00311.1"/>
    <property type="molecule type" value="Genomic_DNA"/>
</dbReference>
<dbReference type="InterPro" id="IPR006179">
    <property type="entry name" value="5_nucleotidase/apyrase"/>
</dbReference>
<gene>
    <name evidence="3" type="ORF">BSYN_25750</name>
</gene>
<dbReference type="SUPFAM" id="SSF55816">
    <property type="entry name" value="5'-nucleotidase (syn. UDP-sugar hydrolase), C-terminal domain"/>
    <property type="match status" value="1"/>
</dbReference>
<evidence type="ECO:0000313" key="4">
    <source>
        <dbReference type="Proteomes" id="UP001496674"/>
    </source>
</evidence>
<dbReference type="PANTHER" id="PTHR11575">
    <property type="entry name" value="5'-NUCLEOTIDASE-RELATED"/>
    <property type="match status" value="1"/>
</dbReference>
<sequence>MNKYRSNKVLTTLCLTGLFLFPACHSVYKLTSVEGRRIEINSIYDKSPDQEAAEILTPYKAKVDSIMSPVIGFSEMDMSIGRPESLLSNLVADALWSYSNSLPEQKVDFAVINMGGLRSSLPKGEIAFGTIFKILPFENSLCLLSMKGKDVRFLFKDIARVGGQGVSHIKLLLSKPVQAEVLEATIDGEPINDEKSYWVATLDYLAEGNDGLSSFLKAEKRVCPEGATIRQIFLDYVKAKTVRGEKVTSRLDGRIEIMK</sequence>
<organism evidence="3 4">
    <name type="scientific">Bacteroides sedimenti</name>
    <dbReference type="NCBI Taxonomy" id="2136147"/>
    <lineage>
        <taxon>Bacteria</taxon>
        <taxon>Pseudomonadati</taxon>
        <taxon>Bacteroidota</taxon>
        <taxon>Bacteroidia</taxon>
        <taxon>Bacteroidales</taxon>
        <taxon>Bacteroidaceae</taxon>
        <taxon>Bacteroides</taxon>
    </lineage>
</organism>
<accession>A0ABM8IJ74</accession>
<dbReference type="Proteomes" id="UP001496674">
    <property type="component" value="Chromosome"/>
</dbReference>
<dbReference type="PANTHER" id="PTHR11575:SF24">
    <property type="entry name" value="5'-NUCLEOTIDASE"/>
    <property type="match status" value="1"/>
</dbReference>
<dbReference type="Gene3D" id="3.90.780.10">
    <property type="entry name" value="5'-Nucleotidase, C-terminal domain"/>
    <property type="match status" value="1"/>
</dbReference>
<evidence type="ECO:0000259" key="2">
    <source>
        <dbReference type="Pfam" id="PF02872"/>
    </source>
</evidence>
<feature type="chain" id="PRO_5045433370" evidence="1">
    <location>
        <begin position="26"/>
        <end position="259"/>
    </location>
</feature>
<dbReference type="PRINTS" id="PR01607">
    <property type="entry name" value="APYRASEFAMLY"/>
</dbReference>
<evidence type="ECO:0000313" key="3">
    <source>
        <dbReference type="EMBL" id="BEH00311.1"/>
    </source>
</evidence>
<dbReference type="InterPro" id="IPR036907">
    <property type="entry name" value="5'-Nucleotdase_C_sf"/>
</dbReference>
<keyword evidence="4" id="KW-1185">Reference proteome</keyword>
<keyword evidence="1" id="KW-0732">Signal</keyword>
<reference evidence="3 4" key="1">
    <citation type="submission" date="2023-04" db="EMBL/GenBank/DDBJ databases">
        <title>Draft genome sequence of acteroides sedimenti strain YN3PY1.</title>
        <authorList>
            <person name="Yoshida N."/>
        </authorList>
    </citation>
    <scope>NUCLEOTIDE SEQUENCE [LARGE SCALE GENOMIC DNA]</scope>
    <source>
        <strain evidence="3 4">YN3PY1</strain>
    </source>
</reference>
<feature type="signal peptide" evidence="1">
    <location>
        <begin position="1"/>
        <end position="25"/>
    </location>
</feature>
<dbReference type="RefSeq" id="WP_353331546.1">
    <property type="nucleotide sequence ID" value="NZ_AP028055.1"/>
</dbReference>
<dbReference type="Pfam" id="PF02872">
    <property type="entry name" value="5_nucleotid_C"/>
    <property type="match status" value="1"/>
</dbReference>
<name>A0ABM8IJ74_9BACE</name>